<name>A0A7G1GAI2_9BACT</name>
<proteinExistence type="inferred from homology"/>
<dbReference type="Pfam" id="PF05343">
    <property type="entry name" value="Peptidase_M42"/>
    <property type="match status" value="1"/>
</dbReference>
<evidence type="ECO:0000256" key="8">
    <source>
        <dbReference type="PIRSR" id="PIRSR001123-2"/>
    </source>
</evidence>
<dbReference type="InterPro" id="IPR023367">
    <property type="entry name" value="Peptidase_M42_dom2"/>
</dbReference>
<dbReference type="AlphaFoldDB" id="A0A7G1GAI2"/>
<dbReference type="Gene3D" id="2.40.30.40">
    <property type="entry name" value="Peptidase M42, domain 2"/>
    <property type="match status" value="1"/>
</dbReference>
<dbReference type="InterPro" id="IPR008007">
    <property type="entry name" value="Peptidase_M42"/>
</dbReference>
<feature type="binding site" evidence="8">
    <location>
        <position position="173"/>
    </location>
    <ligand>
        <name>Zn(2+)</name>
        <dbReference type="ChEBI" id="CHEBI:29105"/>
        <label>2</label>
    </ligand>
</feature>
<dbReference type="GO" id="GO:0004177">
    <property type="term" value="F:aminopeptidase activity"/>
    <property type="evidence" value="ECO:0007669"/>
    <property type="project" value="UniProtKB-UniRule"/>
</dbReference>
<dbReference type="PIRSF" id="PIRSF001123">
    <property type="entry name" value="PepA_GA"/>
    <property type="match status" value="1"/>
</dbReference>
<feature type="binding site" evidence="8">
    <location>
        <position position="206"/>
    </location>
    <ligand>
        <name>Zn(2+)</name>
        <dbReference type="ChEBI" id="CHEBI:29105"/>
        <label>2</label>
    </ligand>
</feature>
<dbReference type="PANTHER" id="PTHR32481">
    <property type="entry name" value="AMINOPEPTIDASE"/>
    <property type="match status" value="1"/>
</dbReference>
<reference evidence="9 10" key="1">
    <citation type="submission" date="2018-06" db="EMBL/GenBank/DDBJ databases">
        <title>Genome sequencing of Oceanotoga sp. sy52.</title>
        <authorList>
            <person name="Mori K."/>
        </authorList>
    </citation>
    <scope>NUCLEOTIDE SEQUENCE [LARGE SCALE GENOMIC DNA]</scope>
    <source>
        <strain evidence="10">sy52</strain>
    </source>
</reference>
<evidence type="ECO:0000256" key="1">
    <source>
        <dbReference type="ARBA" id="ARBA00006272"/>
    </source>
</evidence>
<feature type="binding site" evidence="8">
    <location>
        <position position="173"/>
    </location>
    <ligand>
        <name>Zn(2+)</name>
        <dbReference type="ChEBI" id="CHEBI:29105"/>
        <label>1</label>
    </ligand>
</feature>
<dbReference type="PANTHER" id="PTHR32481:SF6">
    <property type="entry name" value="ENDOGLUCANASE"/>
    <property type="match status" value="1"/>
</dbReference>
<evidence type="ECO:0000256" key="2">
    <source>
        <dbReference type="ARBA" id="ARBA00022438"/>
    </source>
</evidence>
<dbReference type="GO" id="GO:0046872">
    <property type="term" value="F:metal ion binding"/>
    <property type="evidence" value="ECO:0007669"/>
    <property type="project" value="UniProtKB-UniRule"/>
</dbReference>
<keyword evidence="10" id="KW-1185">Reference proteome</keyword>
<dbReference type="RefSeq" id="WP_190613519.1">
    <property type="nucleotide sequence ID" value="NZ_AP018712.1"/>
</dbReference>
<evidence type="ECO:0000313" key="10">
    <source>
        <dbReference type="Proteomes" id="UP000516361"/>
    </source>
</evidence>
<dbReference type="InParanoid" id="A0A7G1GAI2"/>
<dbReference type="InterPro" id="IPR051464">
    <property type="entry name" value="Peptidase_M42_aminopept"/>
</dbReference>
<dbReference type="SUPFAM" id="SSF53187">
    <property type="entry name" value="Zn-dependent exopeptidases"/>
    <property type="match status" value="1"/>
</dbReference>
<comment type="similarity">
    <text evidence="1 6">Belongs to the peptidase M42 family.</text>
</comment>
<keyword evidence="5" id="KW-0378">Hydrolase</keyword>
<dbReference type="SUPFAM" id="SSF101821">
    <property type="entry name" value="Aminopeptidase/glucanase lid domain"/>
    <property type="match status" value="1"/>
</dbReference>
<dbReference type="Gene3D" id="3.40.630.10">
    <property type="entry name" value="Zn peptidases"/>
    <property type="match status" value="1"/>
</dbReference>
<evidence type="ECO:0000256" key="6">
    <source>
        <dbReference type="PIRNR" id="PIRNR001123"/>
    </source>
</evidence>
<evidence type="ECO:0000256" key="4">
    <source>
        <dbReference type="ARBA" id="ARBA00022723"/>
    </source>
</evidence>
<evidence type="ECO:0000256" key="3">
    <source>
        <dbReference type="ARBA" id="ARBA00022670"/>
    </source>
</evidence>
<evidence type="ECO:0000256" key="7">
    <source>
        <dbReference type="PIRSR" id="PIRSR001123-1"/>
    </source>
</evidence>
<keyword evidence="2" id="KW-0031">Aminopeptidase</keyword>
<feature type="binding site" evidence="8">
    <location>
        <position position="228"/>
    </location>
    <ligand>
        <name>Zn(2+)</name>
        <dbReference type="ChEBI" id="CHEBI:29105"/>
        <label>1</label>
    </ligand>
</feature>
<feature type="binding site" evidence="8">
    <location>
        <position position="64"/>
    </location>
    <ligand>
        <name>Zn(2+)</name>
        <dbReference type="ChEBI" id="CHEBI:29105"/>
        <label>1</label>
    </ligand>
</feature>
<feature type="active site" description="Proton acceptor" evidence="7">
    <location>
        <position position="205"/>
    </location>
</feature>
<organism evidence="9 10">
    <name type="scientific">Tepiditoga spiralis</name>
    <dbReference type="NCBI Taxonomy" id="2108365"/>
    <lineage>
        <taxon>Bacteria</taxon>
        <taxon>Thermotogati</taxon>
        <taxon>Thermotogota</taxon>
        <taxon>Thermotogae</taxon>
        <taxon>Petrotogales</taxon>
        <taxon>Petrotogaceae</taxon>
        <taxon>Tepiditoga</taxon>
    </lineage>
</organism>
<keyword evidence="4 8" id="KW-0479">Metal-binding</keyword>
<accession>A0A7G1GAI2</accession>
<dbReference type="Proteomes" id="UP000516361">
    <property type="component" value="Chromosome"/>
</dbReference>
<dbReference type="KEGG" id="ocy:OSSY52_12930"/>
<feature type="binding site" evidence="8">
    <location>
        <position position="311"/>
    </location>
    <ligand>
        <name>Zn(2+)</name>
        <dbReference type="ChEBI" id="CHEBI:29105"/>
        <label>2</label>
    </ligand>
</feature>
<evidence type="ECO:0000256" key="5">
    <source>
        <dbReference type="ARBA" id="ARBA00022801"/>
    </source>
</evidence>
<protein>
    <submittedName>
        <fullName evidence="9">Peptidase M42</fullName>
    </submittedName>
</protein>
<gene>
    <name evidence="9" type="ORF">OSSY52_12930</name>
</gene>
<comment type="cofactor">
    <cofactor evidence="8">
        <name>a divalent metal cation</name>
        <dbReference type="ChEBI" id="CHEBI:60240"/>
    </cofactor>
    <text evidence="8">Binds 2 divalent metal cations per subunit.</text>
</comment>
<dbReference type="EMBL" id="AP018712">
    <property type="protein sequence ID" value="BBE31152.1"/>
    <property type="molecule type" value="Genomic_DNA"/>
</dbReference>
<sequence>METKEVLKTLSNSFGVSSYEKNTFKVIKDILSKEFEKIKFETVGTDNLLVKFGTGKKKIAFFAHTDEIGVVISKIENEHFARISSIGGVDPRTLVAKRITFFKNGKETIGVVGMLAPHLQNAKTKKISPSFDELFIDFSISGGTKNISVGDVGSIEVEAMELNEKYITGKAIDNRAGVTTIIKALEYLQYYNFDGELYLSFNKGEEVGLVGAKGAAHYIKPDVAIIVDVTFGNDTIPGYETMKINEGPAILIGAAVHKKTYQKLVDIADENNIKYQIEVAPSRSGTETDIVQITNGGVATALLSVPILNMHSPVEVVSINDIEATAKLMAIFAAKEGRCK</sequence>
<dbReference type="GO" id="GO:0006508">
    <property type="term" value="P:proteolysis"/>
    <property type="evidence" value="ECO:0007669"/>
    <property type="project" value="UniProtKB-KW"/>
</dbReference>
<keyword evidence="3" id="KW-0645">Protease</keyword>
<evidence type="ECO:0000313" key="9">
    <source>
        <dbReference type="EMBL" id="BBE31152.1"/>
    </source>
</evidence>